<feature type="transmembrane region" description="Helical" evidence="1">
    <location>
        <begin position="44"/>
        <end position="62"/>
    </location>
</feature>
<comment type="caution">
    <text evidence="2">The sequence shown here is derived from an EMBL/GenBank/DDBJ whole genome shotgun (WGS) entry which is preliminary data.</text>
</comment>
<dbReference type="RefSeq" id="WP_152284635.1">
    <property type="nucleotide sequence ID" value="NZ_WFLI01000039.1"/>
</dbReference>
<dbReference type="AlphaFoldDB" id="A0A6I1HT88"/>
<evidence type="ECO:0000313" key="2">
    <source>
        <dbReference type="EMBL" id="KAB8061070.1"/>
    </source>
</evidence>
<protein>
    <submittedName>
        <fullName evidence="2">Uncharacterized protein</fullName>
    </submittedName>
</protein>
<evidence type="ECO:0000256" key="1">
    <source>
        <dbReference type="SAM" id="Phobius"/>
    </source>
</evidence>
<keyword evidence="1" id="KW-1133">Transmembrane helix</keyword>
<keyword evidence="1" id="KW-0812">Transmembrane</keyword>
<keyword evidence="3" id="KW-1185">Reference proteome</keyword>
<dbReference type="Proteomes" id="UP000468717">
    <property type="component" value="Unassembled WGS sequence"/>
</dbReference>
<evidence type="ECO:0000313" key="3">
    <source>
        <dbReference type="Proteomes" id="UP000468717"/>
    </source>
</evidence>
<proteinExistence type="predicted"/>
<sequence length="67" mass="7183">MNSWSPRTVRGLLFLGIGMCAFKLQPVMTAALASSLFWSGLSRAGLSLVGMVCLAAGVYLLATRYKK</sequence>
<feature type="transmembrane region" description="Helical" evidence="1">
    <location>
        <begin position="12"/>
        <end position="38"/>
    </location>
</feature>
<dbReference type="EMBL" id="WFLI01000039">
    <property type="protein sequence ID" value="KAB8061070.1"/>
    <property type="molecule type" value="Genomic_DNA"/>
</dbReference>
<reference evidence="2 3" key="1">
    <citation type="submission" date="2019-10" db="EMBL/GenBank/DDBJ databases">
        <title>Three novel species isolated from a subtropical stream in China.</title>
        <authorList>
            <person name="Lu H."/>
        </authorList>
    </citation>
    <scope>NUCLEOTIDE SEQUENCE [LARGE SCALE GENOMIC DNA]</scope>
    <source>
        <strain evidence="2 3">FT13W</strain>
    </source>
</reference>
<name>A0A6I1HT88_9BURK</name>
<gene>
    <name evidence="2" type="ORF">GCN75_24010</name>
</gene>
<keyword evidence="1" id="KW-0472">Membrane</keyword>
<organism evidence="2 3">
    <name type="scientific">Janthinobacterium violaceinigrum</name>
    <dbReference type="NCBI Taxonomy" id="2654252"/>
    <lineage>
        <taxon>Bacteria</taxon>
        <taxon>Pseudomonadati</taxon>
        <taxon>Pseudomonadota</taxon>
        <taxon>Betaproteobacteria</taxon>
        <taxon>Burkholderiales</taxon>
        <taxon>Oxalobacteraceae</taxon>
        <taxon>Janthinobacterium</taxon>
    </lineage>
</organism>
<accession>A0A6I1HT88</accession>